<feature type="compositionally biased region" description="Low complexity" evidence="10">
    <location>
        <begin position="104"/>
        <end position="113"/>
    </location>
</feature>
<comment type="similarity">
    <text evidence="9">Belongs to the TatB family.</text>
</comment>
<evidence type="ECO:0000313" key="11">
    <source>
        <dbReference type="EMBL" id="GGC69427.1"/>
    </source>
</evidence>
<evidence type="ECO:0000256" key="4">
    <source>
        <dbReference type="ARBA" id="ARBA00022692"/>
    </source>
</evidence>
<comment type="subcellular location">
    <subcellularLocation>
        <location evidence="9">Cell membrane</location>
        <topology evidence="9">Single-pass membrane protein</topology>
    </subcellularLocation>
    <subcellularLocation>
        <location evidence="1">Membrane</location>
        <topology evidence="1">Single-pass membrane protein</topology>
    </subcellularLocation>
</comment>
<dbReference type="GO" id="GO:0043953">
    <property type="term" value="P:protein transport by the Tat complex"/>
    <property type="evidence" value="ECO:0007669"/>
    <property type="project" value="UniProtKB-UniRule"/>
</dbReference>
<reference evidence="11" key="1">
    <citation type="journal article" date="2014" name="Int. J. Syst. Evol. Microbiol.">
        <title>Complete genome sequence of Corynebacterium casei LMG S-19264T (=DSM 44701T), isolated from a smear-ripened cheese.</title>
        <authorList>
            <consortium name="US DOE Joint Genome Institute (JGI-PGF)"/>
            <person name="Walter F."/>
            <person name="Albersmeier A."/>
            <person name="Kalinowski J."/>
            <person name="Ruckert C."/>
        </authorList>
    </citation>
    <scope>NUCLEOTIDE SEQUENCE</scope>
    <source>
        <strain evidence="11">CGMCC 1.15478</strain>
    </source>
</reference>
<evidence type="ECO:0000256" key="1">
    <source>
        <dbReference type="ARBA" id="ARBA00004167"/>
    </source>
</evidence>
<evidence type="ECO:0000256" key="10">
    <source>
        <dbReference type="SAM" id="MobiDB-lite"/>
    </source>
</evidence>
<dbReference type="PRINTS" id="PR01506">
    <property type="entry name" value="TATBPROTEIN"/>
</dbReference>
<name>A0A916UED3_9ACTN</name>
<keyword evidence="8 9" id="KW-0472">Membrane</keyword>
<evidence type="ECO:0000256" key="6">
    <source>
        <dbReference type="ARBA" id="ARBA00022989"/>
    </source>
</evidence>
<dbReference type="InterPro" id="IPR003369">
    <property type="entry name" value="TatA/B/E"/>
</dbReference>
<dbReference type="NCBIfam" id="TIGR01410">
    <property type="entry name" value="tatB"/>
    <property type="match status" value="1"/>
</dbReference>
<dbReference type="Gene3D" id="1.20.5.3310">
    <property type="match status" value="1"/>
</dbReference>
<gene>
    <name evidence="9 11" type="primary">tatB</name>
    <name evidence="11" type="ORF">GCM10011410_22810</name>
</gene>
<dbReference type="RefSeq" id="WP_188674617.1">
    <property type="nucleotide sequence ID" value="NZ_BMJH01000002.1"/>
</dbReference>
<dbReference type="AlphaFoldDB" id="A0A916UED3"/>
<feature type="region of interest" description="Disordered" evidence="10">
    <location>
        <begin position="88"/>
        <end position="137"/>
    </location>
</feature>
<evidence type="ECO:0000256" key="8">
    <source>
        <dbReference type="ARBA" id="ARBA00023136"/>
    </source>
</evidence>
<comment type="caution">
    <text evidence="11">The sequence shown here is derived from an EMBL/GenBank/DDBJ whole genome shotgun (WGS) entry which is preliminary data.</text>
</comment>
<evidence type="ECO:0000313" key="12">
    <source>
        <dbReference type="Proteomes" id="UP000641514"/>
    </source>
</evidence>
<keyword evidence="4 9" id="KW-0812">Transmembrane</keyword>
<dbReference type="EMBL" id="BMJH01000002">
    <property type="protein sequence ID" value="GGC69427.1"/>
    <property type="molecule type" value="Genomic_DNA"/>
</dbReference>
<feature type="compositionally biased region" description="Basic and acidic residues" evidence="10">
    <location>
        <begin position="126"/>
        <end position="137"/>
    </location>
</feature>
<reference evidence="11" key="2">
    <citation type="submission" date="2020-09" db="EMBL/GenBank/DDBJ databases">
        <authorList>
            <person name="Sun Q."/>
            <person name="Zhou Y."/>
        </authorList>
    </citation>
    <scope>NUCLEOTIDE SEQUENCE</scope>
    <source>
        <strain evidence="11">CGMCC 1.15478</strain>
    </source>
</reference>
<dbReference type="GO" id="GO:0008320">
    <property type="term" value="F:protein transmembrane transporter activity"/>
    <property type="evidence" value="ECO:0007669"/>
    <property type="project" value="UniProtKB-UniRule"/>
</dbReference>
<sequence>MFSNIGWGEIFILMVAALVILGPERLPGAATWMAKSVRQARDYVSGASNQLREEFGTDLDDFRKPLSELRQLRNLSPRAAITKHLLDGDDSFLTGNFDDERKPGSSTSSGGSSRAEMNPERMPLGMDEKPPIDPDAT</sequence>
<dbReference type="HAMAP" id="MF_00237">
    <property type="entry name" value="TatB"/>
    <property type="match status" value="1"/>
</dbReference>
<keyword evidence="2 9" id="KW-0813">Transport</keyword>
<accession>A0A916UED3</accession>
<evidence type="ECO:0000256" key="3">
    <source>
        <dbReference type="ARBA" id="ARBA00022475"/>
    </source>
</evidence>
<protein>
    <recommendedName>
        <fullName evidence="9">Sec-independent protein translocase protein TatB</fullName>
    </recommendedName>
</protein>
<dbReference type="GO" id="GO:0033281">
    <property type="term" value="C:TAT protein transport complex"/>
    <property type="evidence" value="ECO:0007669"/>
    <property type="project" value="UniProtKB-UniRule"/>
</dbReference>
<keyword evidence="12" id="KW-1185">Reference proteome</keyword>
<organism evidence="11 12">
    <name type="scientific">Hoyosella rhizosphaerae</name>
    <dbReference type="NCBI Taxonomy" id="1755582"/>
    <lineage>
        <taxon>Bacteria</taxon>
        <taxon>Bacillati</taxon>
        <taxon>Actinomycetota</taxon>
        <taxon>Actinomycetes</taxon>
        <taxon>Mycobacteriales</taxon>
        <taxon>Hoyosellaceae</taxon>
        <taxon>Hoyosella</taxon>
    </lineage>
</organism>
<evidence type="ECO:0000256" key="5">
    <source>
        <dbReference type="ARBA" id="ARBA00022927"/>
    </source>
</evidence>
<keyword evidence="7 9" id="KW-0811">Translocation</keyword>
<proteinExistence type="inferred from homology"/>
<comment type="function">
    <text evidence="9">Part of the twin-arginine translocation (Tat) system that transports large folded proteins containing a characteristic twin-arginine motif in their signal peptide across membranes. Together with TatC, TatB is part of a receptor directly interacting with Tat signal peptides. TatB may form an oligomeric binding site that transiently accommodates folded Tat precursor proteins before their translocation.</text>
</comment>
<comment type="subunit">
    <text evidence="9">The Tat system comprises two distinct complexes: a TatABC complex, containing multiple copies of TatA, TatB and TatC subunits, and a separate TatA complex, containing only TatA subunits. Substrates initially bind to the TatABC complex, which probably triggers association of the separate TatA complex to form the active translocon.</text>
</comment>
<dbReference type="Pfam" id="PF02416">
    <property type="entry name" value="TatA_B_E"/>
    <property type="match status" value="1"/>
</dbReference>
<dbReference type="InterPro" id="IPR018448">
    <property type="entry name" value="TatB"/>
</dbReference>
<keyword evidence="6 9" id="KW-1133">Transmembrane helix</keyword>
<keyword evidence="5 9" id="KW-0653">Protein transport</keyword>
<evidence type="ECO:0000256" key="7">
    <source>
        <dbReference type="ARBA" id="ARBA00023010"/>
    </source>
</evidence>
<evidence type="ECO:0000256" key="2">
    <source>
        <dbReference type="ARBA" id="ARBA00022448"/>
    </source>
</evidence>
<evidence type="ECO:0000256" key="9">
    <source>
        <dbReference type="HAMAP-Rule" id="MF_00237"/>
    </source>
</evidence>
<dbReference type="Proteomes" id="UP000641514">
    <property type="component" value="Unassembled WGS sequence"/>
</dbReference>
<keyword evidence="3 9" id="KW-1003">Cell membrane</keyword>